<dbReference type="AlphaFoldDB" id="A0A2H9ZXP1"/>
<feature type="domain" description="HAT C-terminal dimerisation" evidence="2">
    <location>
        <begin position="75"/>
        <end position="120"/>
    </location>
</feature>
<dbReference type="GO" id="GO:0046983">
    <property type="term" value="F:protein dimerization activity"/>
    <property type="evidence" value="ECO:0007669"/>
    <property type="project" value="InterPro"/>
</dbReference>
<gene>
    <name evidence="3" type="ORF">AXF42_Ash015809</name>
</gene>
<dbReference type="PANTHER" id="PTHR11697">
    <property type="entry name" value="GENERAL TRANSCRIPTION FACTOR 2-RELATED ZINC FINGER PROTEIN"/>
    <property type="match status" value="1"/>
</dbReference>
<proteinExistence type="predicted"/>
<dbReference type="EMBL" id="KZ452995">
    <property type="protein sequence ID" value="PKA48046.1"/>
    <property type="molecule type" value="Genomic_DNA"/>
</dbReference>
<dbReference type="InterPro" id="IPR055298">
    <property type="entry name" value="AtLOH3-like"/>
</dbReference>
<dbReference type="OrthoDB" id="1728517at2759"/>
<keyword evidence="1" id="KW-0812">Transmembrane</keyword>
<evidence type="ECO:0000259" key="2">
    <source>
        <dbReference type="Pfam" id="PF05699"/>
    </source>
</evidence>
<protein>
    <recommendedName>
        <fullName evidence="2">HAT C-terminal dimerisation domain-containing protein</fullName>
    </recommendedName>
</protein>
<organism evidence="3 4">
    <name type="scientific">Apostasia shenzhenica</name>
    <dbReference type="NCBI Taxonomy" id="1088818"/>
    <lineage>
        <taxon>Eukaryota</taxon>
        <taxon>Viridiplantae</taxon>
        <taxon>Streptophyta</taxon>
        <taxon>Embryophyta</taxon>
        <taxon>Tracheophyta</taxon>
        <taxon>Spermatophyta</taxon>
        <taxon>Magnoliopsida</taxon>
        <taxon>Liliopsida</taxon>
        <taxon>Asparagales</taxon>
        <taxon>Orchidaceae</taxon>
        <taxon>Apostasioideae</taxon>
        <taxon>Apostasia</taxon>
    </lineage>
</organism>
<dbReference type="InterPro" id="IPR008906">
    <property type="entry name" value="HATC_C_dom"/>
</dbReference>
<evidence type="ECO:0000313" key="3">
    <source>
        <dbReference type="EMBL" id="PKA48046.1"/>
    </source>
</evidence>
<reference evidence="3 4" key="1">
    <citation type="journal article" date="2017" name="Nature">
        <title>The Apostasia genome and the evolution of orchids.</title>
        <authorList>
            <person name="Zhang G.Q."/>
            <person name="Liu K.W."/>
            <person name="Li Z."/>
            <person name="Lohaus R."/>
            <person name="Hsiao Y.Y."/>
            <person name="Niu S.C."/>
            <person name="Wang J.Y."/>
            <person name="Lin Y.C."/>
            <person name="Xu Q."/>
            <person name="Chen L.J."/>
            <person name="Yoshida K."/>
            <person name="Fujiwara S."/>
            <person name="Wang Z.W."/>
            <person name="Zhang Y.Q."/>
            <person name="Mitsuda N."/>
            <person name="Wang M."/>
            <person name="Liu G.H."/>
            <person name="Pecoraro L."/>
            <person name="Huang H.X."/>
            <person name="Xiao X.J."/>
            <person name="Lin M."/>
            <person name="Wu X.Y."/>
            <person name="Wu W.L."/>
            <person name="Chen Y.Y."/>
            <person name="Chang S.B."/>
            <person name="Sakamoto S."/>
            <person name="Ohme-Takagi M."/>
            <person name="Yagi M."/>
            <person name="Zeng S.J."/>
            <person name="Shen C.Y."/>
            <person name="Yeh C.M."/>
            <person name="Luo Y.B."/>
            <person name="Tsai W.C."/>
            <person name="Van de Peer Y."/>
            <person name="Liu Z.J."/>
        </authorList>
    </citation>
    <scope>NUCLEOTIDE SEQUENCE [LARGE SCALE GENOMIC DNA]</scope>
    <source>
        <strain evidence="4">cv. Shenzhen</strain>
        <tissue evidence="3">Stem</tissue>
    </source>
</reference>
<evidence type="ECO:0000256" key="1">
    <source>
        <dbReference type="SAM" id="Phobius"/>
    </source>
</evidence>
<evidence type="ECO:0000313" key="4">
    <source>
        <dbReference type="Proteomes" id="UP000236161"/>
    </source>
</evidence>
<dbReference type="Pfam" id="PF05699">
    <property type="entry name" value="Dimer_Tnp_hAT"/>
    <property type="match status" value="1"/>
</dbReference>
<accession>A0A2H9ZXP1</accession>
<feature type="transmembrane region" description="Helical" evidence="1">
    <location>
        <begin position="78"/>
        <end position="98"/>
    </location>
</feature>
<sequence length="125" mass="14496">MQLQELNGHFTETTTELLLCMESLNPNNLFFAFNKIKLVKLARFYPLNFSSMRSSDDYTYLQGIDNLAKKLVKTNRHIIYPLVYLLIKLVLTLLVATASVEKAFSAMNIVKSRLRNKMSDLWMND</sequence>
<dbReference type="Proteomes" id="UP000236161">
    <property type="component" value="Unassembled WGS sequence"/>
</dbReference>
<dbReference type="PANTHER" id="PTHR11697:SF230">
    <property type="entry name" value="ZINC FINGER, MYM DOMAIN CONTAINING 1"/>
    <property type="match status" value="1"/>
</dbReference>
<keyword evidence="1" id="KW-1133">Transmembrane helix</keyword>
<name>A0A2H9ZXP1_9ASPA</name>
<keyword evidence="1" id="KW-0472">Membrane</keyword>
<keyword evidence="4" id="KW-1185">Reference proteome</keyword>